<keyword evidence="12" id="KW-1185">Reference proteome</keyword>
<dbReference type="SUPFAM" id="SSF52540">
    <property type="entry name" value="P-loop containing nucleoside triphosphate hydrolases"/>
    <property type="match status" value="1"/>
</dbReference>
<accession>A0ABP3UL02</accession>
<dbReference type="InterPro" id="IPR050219">
    <property type="entry name" value="DnaG_primase"/>
</dbReference>
<evidence type="ECO:0000256" key="8">
    <source>
        <dbReference type="ARBA" id="ARBA00022833"/>
    </source>
</evidence>
<dbReference type="InterPro" id="IPR027417">
    <property type="entry name" value="P-loop_NTPase"/>
</dbReference>
<evidence type="ECO:0000256" key="1">
    <source>
        <dbReference type="ARBA" id="ARBA00022478"/>
    </source>
</evidence>
<dbReference type="PROSITE" id="PS00675">
    <property type="entry name" value="SIGMA54_INTERACT_1"/>
    <property type="match status" value="1"/>
</dbReference>
<dbReference type="InterPro" id="IPR006171">
    <property type="entry name" value="TOPRIM_dom"/>
</dbReference>
<keyword evidence="3" id="KW-0808">Transferase</keyword>
<reference evidence="12" key="1">
    <citation type="journal article" date="2019" name="Int. J. Syst. Evol. Microbiol.">
        <title>The Global Catalogue of Microorganisms (GCM) 10K type strain sequencing project: providing services to taxonomists for standard genome sequencing and annotation.</title>
        <authorList>
            <consortium name="The Broad Institute Genomics Platform"/>
            <consortium name="The Broad Institute Genome Sequencing Center for Infectious Disease"/>
            <person name="Wu L."/>
            <person name="Ma J."/>
        </authorList>
    </citation>
    <scope>NUCLEOTIDE SEQUENCE [LARGE SCALE GENOMIC DNA]</scope>
    <source>
        <strain evidence="12">JCM 1407</strain>
    </source>
</reference>
<keyword evidence="2" id="KW-0639">Primosome</keyword>
<evidence type="ECO:0000256" key="5">
    <source>
        <dbReference type="ARBA" id="ARBA00022705"/>
    </source>
</evidence>
<keyword evidence="1" id="KW-0240">DNA-directed RNA polymerase</keyword>
<evidence type="ECO:0000256" key="9">
    <source>
        <dbReference type="ARBA" id="ARBA00023163"/>
    </source>
</evidence>
<evidence type="ECO:0000259" key="10">
    <source>
        <dbReference type="PROSITE" id="PS50880"/>
    </source>
</evidence>
<dbReference type="InterPro" id="IPR002694">
    <property type="entry name" value="Znf_CHC2"/>
</dbReference>
<proteinExistence type="predicted"/>
<dbReference type="SMART" id="SM00400">
    <property type="entry name" value="ZnF_CHCC"/>
    <property type="match status" value="1"/>
</dbReference>
<dbReference type="RefSeq" id="WP_343759293.1">
    <property type="nucleotide sequence ID" value="NZ_BAAACG010000006.1"/>
</dbReference>
<keyword evidence="4" id="KW-0548">Nucleotidyltransferase</keyword>
<name>A0ABP3UL02_9CLOT</name>
<keyword evidence="7" id="KW-0863">Zinc-finger</keyword>
<feature type="domain" description="Toprim" evidence="10">
    <location>
        <begin position="177"/>
        <end position="257"/>
    </location>
</feature>
<protein>
    <recommendedName>
        <fullName evidence="10">Toprim domain-containing protein</fullName>
    </recommendedName>
</protein>
<dbReference type="Gene3D" id="3.40.1360.10">
    <property type="match status" value="1"/>
</dbReference>
<dbReference type="SMART" id="SM00493">
    <property type="entry name" value="TOPRIM"/>
    <property type="match status" value="1"/>
</dbReference>
<dbReference type="SUPFAM" id="SSF57783">
    <property type="entry name" value="Zinc beta-ribbon"/>
    <property type="match status" value="1"/>
</dbReference>
<keyword evidence="8" id="KW-0862">Zinc</keyword>
<dbReference type="InterPro" id="IPR036977">
    <property type="entry name" value="DNA_primase_Znf_CHC2"/>
</dbReference>
<keyword evidence="5" id="KW-0235">DNA replication</keyword>
<dbReference type="PROSITE" id="PS50880">
    <property type="entry name" value="TOPRIM"/>
    <property type="match status" value="1"/>
</dbReference>
<dbReference type="CDD" id="cd00188">
    <property type="entry name" value="TOPRIM"/>
    <property type="match status" value="1"/>
</dbReference>
<evidence type="ECO:0000256" key="4">
    <source>
        <dbReference type="ARBA" id="ARBA00022695"/>
    </source>
</evidence>
<dbReference type="Pfam" id="PF01807">
    <property type="entry name" value="Zn_ribbon_DnaG"/>
    <property type="match status" value="1"/>
</dbReference>
<evidence type="ECO:0000313" key="11">
    <source>
        <dbReference type="EMBL" id="GAA0735403.1"/>
    </source>
</evidence>
<keyword evidence="9" id="KW-0804">Transcription</keyword>
<evidence type="ECO:0000256" key="3">
    <source>
        <dbReference type="ARBA" id="ARBA00022679"/>
    </source>
</evidence>
<dbReference type="Pfam" id="PF01751">
    <property type="entry name" value="Toprim"/>
    <property type="match status" value="1"/>
</dbReference>
<dbReference type="Gene3D" id="3.90.580.10">
    <property type="entry name" value="Zinc finger, CHC2-type domain"/>
    <property type="match status" value="1"/>
</dbReference>
<dbReference type="Gene3D" id="3.40.50.300">
    <property type="entry name" value="P-loop containing nucleotide triphosphate hydrolases"/>
    <property type="match status" value="1"/>
</dbReference>
<evidence type="ECO:0000256" key="7">
    <source>
        <dbReference type="ARBA" id="ARBA00022771"/>
    </source>
</evidence>
<dbReference type="EMBL" id="BAAACG010000006">
    <property type="protein sequence ID" value="GAA0735403.1"/>
    <property type="molecule type" value="Genomic_DNA"/>
</dbReference>
<evidence type="ECO:0000256" key="2">
    <source>
        <dbReference type="ARBA" id="ARBA00022515"/>
    </source>
</evidence>
<gene>
    <name evidence="11" type="ORF">GCM10008906_09060</name>
</gene>
<dbReference type="PANTHER" id="PTHR30313:SF2">
    <property type="entry name" value="DNA PRIMASE"/>
    <property type="match status" value="1"/>
</dbReference>
<comment type="caution">
    <text evidence="11">The sequence shown here is derived from an EMBL/GenBank/DDBJ whole genome shotgun (WGS) entry which is preliminary data.</text>
</comment>
<sequence>MEIQDIDLKELIETETGEKFNKQGYVKCPFHMEKTPSLKVKFNSNTNKDFFKCFGCGSCGDAIDFIEKYKNLDYIKAREYLGFPIEKTEKEKDKDKILNRVEWELREYRKGQKLLGLFEFIGQKGEILYYKAKFDIGEGKKQLSYYHIKDGKVINKRGTNEVPYNLYNVLQAIKEDKVIIVVEGEKDANTINSLLKNINYVSTSLKGCKELEILKKHRLRIYVIGDTGQAGEKYKWNVYNTFKNYCKEFKFINLPGIKQLGDNKDVTDWVEIGHNKKDLITAFNRSLDLKNKYELQQDTGGIYKTIFKEKSDDVLEIKKYITDFRLVEATRIEFVEEEEEGIKLKFKSITGNIIERTGKSTAFDDVKSFKHFLGSMDLVFDGRIEDLNKLKGWINKFFAIENQRVYSGIKFIEKNERLMFVENNGAITENGINKNIKSDGRNNADILEINSIEKGELKELIKHLFKFASPEKSISIIGTIINNLAVYQCEKLKYKLHHLLIVGESGSGKSTILENIVAQILNYPKKDIKAIGLISNFALIKSLSDGNYSMLFDEFKPSSLDRYKILNLSETLRNLYDRTTISKGNKSLKTTDFNLSRPVIIAGEESYPNQEKALIERSSIVYLSKRERTEENTKAMEWLIKNQILLNKLGRSLIQLILEIGVDGYRRIRCDCNSEMKGLNNRILNTAINESCGIRILNLLLEKHRLKQLTEFDKYITKNIKVEVLEGAGDTQSLVEKMLLLYNDMIDDGRALNSDDVVKYRGDGLFIKTSEMINQIHEHVARVNADIIPLKLRDFKKQAKKAGYVIGFSNKLIRIEKKVIRFDTYDVEMLKKLKISAIVPPDFTEVIDEKEKIIPFDLGNKK</sequence>
<dbReference type="PANTHER" id="PTHR30313">
    <property type="entry name" value="DNA PRIMASE"/>
    <property type="match status" value="1"/>
</dbReference>
<evidence type="ECO:0000256" key="6">
    <source>
        <dbReference type="ARBA" id="ARBA00022723"/>
    </source>
</evidence>
<evidence type="ECO:0000313" key="12">
    <source>
        <dbReference type="Proteomes" id="UP001501510"/>
    </source>
</evidence>
<dbReference type="InterPro" id="IPR025662">
    <property type="entry name" value="Sigma_54_int_dom_ATP-bd_1"/>
</dbReference>
<organism evidence="11 12">
    <name type="scientific">Clostridium oceanicum</name>
    <dbReference type="NCBI Taxonomy" id="1543"/>
    <lineage>
        <taxon>Bacteria</taxon>
        <taxon>Bacillati</taxon>
        <taxon>Bacillota</taxon>
        <taxon>Clostridia</taxon>
        <taxon>Eubacteriales</taxon>
        <taxon>Clostridiaceae</taxon>
        <taxon>Clostridium</taxon>
    </lineage>
</organism>
<keyword evidence="6" id="KW-0479">Metal-binding</keyword>
<dbReference type="Proteomes" id="UP001501510">
    <property type="component" value="Unassembled WGS sequence"/>
</dbReference>